<accession>A0A2I0U7E7</accession>
<dbReference type="Proteomes" id="UP000233556">
    <property type="component" value="Unassembled WGS sequence"/>
</dbReference>
<reference evidence="2" key="1">
    <citation type="submission" date="2017-11" db="EMBL/GenBank/DDBJ databases">
        <authorList>
            <person name="Lima N.C."/>
            <person name="Parody-Merino A.M."/>
            <person name="Battley P.F."/>
            <person name="Fidler A.E."/>
            <person name="Prosdocimi F."/>
        </authorList>
    </citation>
    <scope>NUCLEOTIDE SEQUENCE [LARGE SCALE GENOMIC DNA]</scope>
</reference>
<evidence type="ECO:0000313" key="2">
    <source>
        <dbReference type="Proteomes" id="UP000233556"/>
    </source>
</evidence>
<organism evidence="1 2">
    <name type="scientific">Limosa lapponica baueri</name>
    <dbReference type="NCBI Taxonomy" id="1758121"/>
    <lineage>
        <taxon>Eukaryota</taxon>
        <taxon>Metazoa</taxon>
        <taxon>Chordata</taxon>
        <taxon>Craniata</taxon>
        <taxon>Vertebrata</taxon>
        <taxon>Euteleostomi</taxon>
        <taxon>Archelosauria</taxon>
        <taxon>Archosauria</taxon>
        <taxon>Dinosauria</taxon>
        <taxon>Saurischia</taxon>
        <taxon>Theropoda</taxon>
        <taxon>Coelurosauria</taxon>
        <taxon>Aves</taxon>
        <taxon>Neognathae</taxon>
        <taxon>Neoaves</taxon>
        <taxon>Charadriiformes</taxon>
        <taxon>Scolopacidae</taxon>
        <taxon>Limosa</taxon>
    </lineage>
</organism>
<protein>
    <submittedName>
        <fullName evidence="1">Uncharacterized protein</fullName>
    </submittedName>
</protein>
<evidence type="ECO:0000313" key="1">
    <source>
        <dbReference type="EMBL" id="PKU41942.1"/>
    </source>
</evidence>
<sequence>MFQTKTFQSHIAHRSVPIKCHHSCTPSPMRTVERRQGPETILSVSIKLPNFKCIKSHTCFTYCQYKASGMLIM</sequence>
<dbReference type="EMBL" id="KZ506055">
    <property type="protein sequence ID" value="PKU41942.1"/>
    <property type="molecule type" value="Genomic_DNA"/>
</dbReference>
<name>A0A2I0U7E7_LIMLA</name>
<gene>
    <name evidence="1" type="ORF">llap_7755</name>
</gene>
<dbReference type="AlphaFoldDB" id="A0A2I0U7E7"/>
<reference evidence="2" key="2">
    <citation type="submission" date="2017-12" db="EMBL/GenBank/DDBJ databases">
        <title>Genome sequence of the Bar-tailed Godwit (Limosa lapponica baueri).</title>
        <authorList>
            <person name="Lima N.C.B."/>
            <person name="Parody-Merino A.M."/>
            <person name="Battley P.F."/>
            <person name="Fidler A.E."/>
            <person name="Prosdocimi F."/>
        </authorList>
    </citation>
    <scope>NUCLEOTIDE SEQUENCE [LARGE SCALE GENOMIC DNA]</scope>
</reference>
<proteinExistence type="predicted"/>
<keyword evidence="2" id="KW-1185">Reference proteome</keyword>